<evidence type="ECO:0000313" key="9">
    <source>
        <dbReference type="EnsemblProtists" id="EKX55068"/>
    </source>
</evidence>
<dbReference type="OrthoDB" id="29755at2759"/>
<dbReference type="InterPro" id="IPR006818">
    <property type="entry name" value="ASF1-like"/>
</dbReference>
<sequence>MSYVDVVAVEVSEPRARLTDELKFSITFQCKIKPEQADLAWRIVWVGSAKNEVHDQILEEVDVPPELGLNSFDFICDGPNPDKIPADEVLGVTVVMVQALYKGKEFLRVGYYVKVDYTDEKLREEPPQVERPDPALLERLILTDEPRVTRYLIEWDSCNAAYSEEGNSGEQTNDSETVLEEVKPEAQVITS</sequence>
<evidence type="ECO:0000256" key="1">
    <source>
        <dbReference type="ARBA" id="ARBA00004123"/>
    </source>
</evidence>
<evidence type="ECO:0000256" key="5">
    <source>
        <dbReference type="ARBA" id="ARBA00023186"/>
    </source>
</evidence>
<keyword evidence="5" id="KW-0143">Chaperone</keyword>
<dbReference type="GO" id="GO:0042393">
    <property type="term" value="F:histone binding"/>
    <property type="evidence" value="ECO:0007669"/>
    <property type="project" value="TreeGrafter"/>
</dbReference>
<dbReference type="SUPFAM" id="SSF101546">
    <property type="entry name" value="ASF1-like"/>
    <property type="match status" value="1"/>
</dbReference>
<keyword evidence="10" id="KW-1185">Reference proteome</keyword>
<reference evidence="9" key="3">
    <citation type="submission" date="2016-03" db="UniProtKB">
        <authorList>
            <consortium name="EnsemblProtists"/>
        </authorList>
    </citation>
    <scope>IDENTIFICATION</scope>
</reference>
<dbReference type="eggNOG" id="KOG3265">
    <property type="taxonomic scope" value="Eukaryota"/>
</dbReference>
<dbReference type="EMBL" id="JH992966">
    <property type="protein sequence ID" value="EKX55068.1"/>
    <property type="molecule type" value="Genomic_DNA"/>
</dbReference>
<keyword evidence="4" id="KW-0804">Transcription</keyword>
<dbReference type="RefSeq" id="XP_005842048.1">
    <property type="nucleotide sequence ID" value="XM_005841991.1"/>
</dbReference>
<evidence type="ECO:0008006" key="11">
    <source>
        <dbReference type="Google" id="ProtNLM"/>
    </source>
</evidence>
<evidence type="ECO:0000256" key="7">
    <source>
        <dbReference type="SAM" id="MobiDB-lite"/>
    </source>
</evidence>
<keyword evidence="3" id="KW-0805">Transcription regulation</keyword>
<evidence type="ECO:0000256" key="4">
    <source>
        <dbReference type="ARBA" id="ARBA00023163"/>
    </source>
</evidence>
<name>L1K3W8_GUITC</name>
<proteinExistence type="inferred from homology"/>
<feature type="compositionally biased region" description="Polar residues" evidence="7">
    <location>
        <begin position="165"/>
        <end position="176"/>
    </location>
</feature>
<feature type="region of interest" description="Disordered" evidence="7">
    <location>
        <begin position="163"/>
        <end position="191"/>
    </location>
</feature>
<organism evidence="8">
    <name type="scientific">Guillardia theta (strain CCMP2712)</name>
    <name type="common">Cryptophyte</name>
    <dbReference type="NCBI Taxonomy" id="905079"/>
    <lineage>
        <taxon>Eukaryota</taxon>
        <taxon>Cryptophyceae</taxon>
        <taxon>Pyrenomonadales</taxon>
        <taxon>Geminigeraceae</taxon>
        <taxon>Guillardia</taxon>
    </lineage>
</organism>
<dbReference type="InterPro" id="IPR036747">
    <property type="entry name" value="ASF1-like_sf"/>
</dbReference>
<dbReference type="PANTHER" id="PTHR12040:SF0">
    <property type="entry name" value="HISTONE CHAPERONE ASF1"/>
    <property type="match status" value="1"/>
</dbReference>
<dbReference type="GO" id="GO:0006335">
    <property type="term" value="P:DNA replication-dependent chromatin assembly"/>
    <property type="evidence" value="ECO:0007669"/>
    <property type="project" value="TreeGrafter"/>
</dbReference>
<dbReference type="GO" id="GO:0005634">
    <property type="term" value="C:nucleus"/>
    <property type="evidence" value="ECO:0007669"/>
    <property type="project" value="UniProtKB-SubCell"/>
</dbReference>
<dbReference type="STRING" id="905079.L1K3W8"/>
<gene>
    <name evidence="8" type="ORF">GUITHDRAFT_83935</name>
</gene>
<dbReference type="PANTHER" id="PTHR12040">
    <property type="entry name" value="ANTI-SILENCING PROTEIN 1"/>
    <property type="match status" value="1"/>
</dbReference>
<accession>L1K3W8</accession>
<dbReference type="GeneID" id="17311566"/>
<evidence type="ECO:0000313" key="10">
    <source>
        <dbReference type="Proteomes" id="UP000011087"/>
    </source>
</evidence>
<dbReference type="Pfam" id="PF04729">
    <property type="entry name" value="ASF1_hist_chap"/>
    <property type="match status" value="1"/>
</dbReference>
<protein>
    <recommendedName>
        <fullName evidence="11">Anti-silencing function protein 1</fullName>
    </recommendedName>
</protein>
<evidence type="ECO:0000313" key="8">
    <source>
        <dbReference type="EMBL" id="EKX55068.1"/>
    </source>
</evidence>
<dbReference type="OMA" id="SSNCAYI"/>
<comment type="subcellular location">
    <subcellularLocation>
        <location evidence="1">Nucleus</location>
    </subcellularLocation>
</comment>
<evidence type="ECO:0000256" key="2">
    <source>
        <dbReference type="ARBA" id="ARBA00006051"/>
    </source>
</evidence>
<keyword evidence="6" id="KW-0539">Nucleus</keyword>
<reference evidence="10" key="2">
    <citation type="submission" date="2012-11" db="EMBL/GenBank/DDBJ databases">
        <authorList>
            <person name="Kuo A."/>
            <person name="Curtis B.A."/>
            <person name="Tanifuji G."/>
            <person name="Burki F."/>
            <person name="Gruber A."/>
            <person name="Irimia M."/>
            <person name="Maruyama S."/>
            <person name="Arias M.C."/>
            <person name="Ball S.G."/>
            <person name="Gile G.H."/>
            <person name="Hirakawa Y."/>
            <person name="Hopkins J.F."/>
            <person name="Rensing S.A."/>
            <person name="Schmutz J."/>
            <person name="Symeonidi A."/>
            <person name="Elias M."/>
            <person name="Eveleigh R.J."/>
            <person name="Herman E.K."/>
            <person name="Klute M.J."/>
            <person name="Nakayama T."/>
            <person name="Obornik M."/>
            <person name="Reyes-Prieto A."/>
            <person name="Armbrust E.V."/>
            <person name="Aves S.J."/>
            <person name="Beiko R.G."/>
            <person name="Coutinho P."/>
            <person name="Dacks J.B."/>
            <person name="Durnford D.G."/>
            <person name="Fast N.M."/>
            <person name="Green B.R."/>
            <person name="Grisdale C."/>
            <person name="Hempe F."/>
            <person name="Henrissat B."/>
            <person name="Hoppner M.P."/>
            <person name="Ishida K.-I."/>
            <person name="Kim E."/>
            <person name="Koreny L."/>
            <person name="Kroth P.G."/>
            <person name="Liu Y."/>
            <person name="Malik S.-B."/>
            <person name="Maier U.G."/>
            <person name="McRose D."/>
            <person name="Mock T."/>
            <person name="Neilson J.A."/>
            <person name="Onodera N.T."/>
            <person name="Poole A.M."/>
            <person name="Pritham E.J."/>
            <person name="Richards T.A."/>
            <person name="Rocap G."/>
            <person name="Roy S.W."/>
            <person name="Sarai C."/>
            <person name="Schaack S."/>
            <person name="Shirato S."/>
            <person name="Slamovits C.H."/>
            <person name="Spencer D.F."/>
            <person name="Suzuki S."/>
            <person name="Worden A.Z."/>
            <person name="Zauner S."/>
            <person name="Barry K."/>
            <person name="Bell C."/>
            <person name="Bharti A.K."/>
            <person name="Crow J.A."/>
            <person name="Grimwood J."/>
            <person name="Kramer R."/>
            <person name="Lindquist E."/>
            <person name="Lucas S."/>
            <person name="Salamov A."/>
            <person name="McFadden G.I."/>
            <person name="Lane C.E."/>
            <person name="Keeling P.J."/>
            <person name="Gray M.W."/>
            <person name="Grigoriev I.V."/>
            <person name="Archibald J.M."/>
        </authorList>
    </citation>
    <scope>NUCLEOTIDE SEQUENCE</scope>
    <source>
        <strain evidence="10">CCMP2712</strain>
    </source>
</reference>
<dbReference type="EnsemblProtists" id="EKX55068">
    <property type="protein sequence ID" value="EKX55068"/>
    <property type="gene ID" value="GUITHDRAFT_83935"/>
</dbReference>
<reference evidence="8 10" key="1">
    <citation type="journal article" date="2012" name="Nature">
        <title>Algal genomes reveal evolutionary mosaicism and the fate of nucleomorphs.</title>
        <authorList>
            <consortium name="DOE Joint Genome Institute"/>
            <person name="Curtis B.A."/>
            <person name="Tanifuji G."/>
            <person name="Burki F."/>
            <person name="Gruber A."/>
            <person name="Irimia M."/>
            <person name="Maruyama S."/>
            <person name="Arias M.C."/>
            <person name="Ball S.G."/>
            <person name="Gile G.H."/>
            <person name="Hirakawa Y."/>
            <person name="Hopkins J.F."/>
            <person name="Kuo A."/>
            <person name="Rensing S.A."/>
            <person name="Schmutz J."/>
            <person name="Symeonidi A."/>
            <person name="Elias M."/>
            <person name="Eveleigh R.J."/>
            <person name="Herman E.K."/>
            <person name="Klute M.J."/>
            <person name="Nakayama T."/>
            <person name="Obornik M."/>
            <person name="Reyes-Prieto A."/>
            <person name="Armbrust E.V."/>
            <person name="Aves S.J."/>
            <person name="Beiko R.G."/>
            <person name="Coutinho P."/>
            <person name="Dacks J.B."/>
            <person name="Durnford D.G."/>
            <person name="Fast N.M."/>
            <person name="Green B.R."/>
            <person name="Grisdale C.J."/>
            <person name="Hempel F."/>
            <person name="Henrissat B."/>
            <person name="Hoppner M.P."/>
            <person name="Ishida K."/>
            <person name="Kim E."/>
            <person name="Koreny L."/>
            <person name="Kroth P.G."/>
            <person name="Liu Y."/>
            <person name="Malik S.B."/>
            <person name="Maier U.G."/>
            <person name="McRose D."/>
            <person name="Mock T."/>
            <person name="Neilson J.A."/>
            <person name="Onodera N.T."/>
            <person name="Poole A.M."/>
            <person name="Pritham E.J."/>
            <person name="Richards T.A."/>
            <person name="Rocap G."/>
            <person name="Roy S.W."/>
            <person name="Sarai C."/>
            <person name="Schaack S."/>
            <person name="Shirato S."/>
            <person name="Slamovits C.H."/>
            <person name="Spencer D.F."/>
            <person name="Suzuki S."/>
            <person name="Worden A.Z."/>
            <person name="Zauner S."/>
            <person name="Barry K."/>
            <person name="Bell C."/>
            <person name="Bharti A.K."/>
            <person name="Crow J.A."/>
            <person name="Grimwood J."/>
            <person name="Kramer R."/>
            <person name="Lindquist E."/>
            <person name="Lucas S."/>
            <person name="Salamov A."/>
            <person name="McFadden G.I."/>
            <person name="Lane C.E."/>
            <person name="Keeling P.J."/>
            <person name="Gray M.W."/>
            <person name="Grigoriev I.V."/>
            <person name="Archibald J.M."/>
        </authorList>
    </citation>
    <scope>NUCLEOTIDE SEQUENCE</scope>
    <source>
        <strain evidence="8 10">CCMP2712</strain>
    </source>
</reference>
<evidence type="ECO:0000256" key="3">
    <source>
        <dbReference type="ARBA" id="ARBA00023015"/>
    </source>
</evidence>
<dbReference type="Proteomes" id="UP000011087">
    <property type="component" value="Unassembled WGS sequence"/>
</dbReference>
<dbReference type="KEGG" id="gtt:GUITHDRAFT_83935"/>
<dbReference type="Gene3D" id="2.60.40.1490">
    <property type="entry name" value="Histone chaperone ASF1-like"/>
    <property type="match status" value="1"/>
</dbReference>
<dbReference type="GO" id="GO:0000785">
    <property type="term" value="C:chromatin"/>
    <property type="evidence" value="ECO:0007669"/>
    <property type="project" value="TreeGrafter"/>
</dbReference>
<dbReference type="PaxDb" id="55529-EKX55068"/>
<comment type="similarity">
    <text evidence="2">Belongs to the ASF1 family.</text>
</comment>
<dbReference type="HOGENOM" id="CLU_060354_1_0_1"/>
<evidence type="ECO:0000256" key="6">
    <source>
        <dbReference type="ARBA" id="ARBA00023242"/>
    </source>
</evidence>
<dbReference type="AlphaFoldDB" id="L1K3W8"/>